<dbReference type="EC" id="2.3.1.111" evidence="4"/>
<evidence type="ECO:0000256" key="1">
    <source>
        <dbReference type="ARBA" id="ARBA00022857"/>
    </source>
</evidence>
<dbReference type="Gene3D" id="3.90.180.10">
    <property type="entry name" value="Medium-chain alcohol dehydrogenases, catalytic domain"/>
    <property type="match status" value="1"/>
</dbReference>
<feature type="domain" description="Enoyl reductase (ER)" evidence="3">
    <location>
        <begin position="11"/>
        <end position="326"/>
    </location>
</feature>
<dbReference type="EMBL" id="CP036426">
    <property type="protein sequence ID" value="QDV33197.1"/>
    <property type="molecule type" value="Genomic_DNA"/>
</dbReference>
<dbReference type="GO" id="GO:0050111">
    <property type="term" value="F:mycocerosate synthase activity"/>
    <property type="evidence" value="ECO:0007669"/>
    <property type="project" value="UniProtKB-EC"/>
</dbReference>
<name>A0A518GX78_9BACT</name>
<keyword evidence="4" id="KW-0808">Transferase</keyword>
<dbReference type="Pfam" id="PF08240">
    <property type="entry name" value="ADH_N"/>
    <property type="match status" value="1"/>
</dbReference>
<evidence type="ECO:0000313" key="4">
    <source>
        <dbReference type="EMBL" id="QDV33197.1"/>
    </source>
</evidence>
<accession>A0A518GX78</accession>
<dbReference type="AlphaFoldDB" id="A0A518GX78"/>
<evidence type="ECO:0000256" key="2">
    <source>
        <dbReference type="ARBA" id="ARBA00023002"/>
    </source>
</evidence>
<dbReference type="InterPro" id="IPR011032">
    <property type="entry name" value="GroES-like_sf"/>
</dbReference>
<evidence type="ECO:0000313" key="5">
    <source>
        <dbReference type="Proteomes" id="UP000317835"/>
    </source>
</evidence>
<evidence type="ECO:0000259" key="3">
    <source>
        <dbReference type="SMART" id="SM00829"/>
    </source>
</evidence>
<dbReference type="KEGG" id="tpla:ElP_10390"/>
<gene>
    <name evidence="4" type="primary">mas</name>
    <name evidence="4" type="ORF">ElP_10390</name>
</gene>
<keyword evidence="4" id="KW-0012">Acyltransferase</keyword>
<dbReference type="PANTHER" id="PTHR48106:SF2">
    <property type="entry name" value="ZN2+-BINDING DEHYDROGENASE"/>
    <property type="match status" value="1"/>
</dbReference>
<dbReference type="GO" id="GO:0016651">
    <property type="term" value="F:oxidoreductase activity, acting on NAD(P)H"/>
    <property type="evidence" value="ECO:0007669"/>
    <property type="project" value="TreeGrafter"/>
</dbReference>
<dbReference type="Pfam" id="PF00107">
    <property type="entry name" value="ADH_zinc_N"/>
    <property type="match status" value="1"/>
</dbReference>
<dbReference type="InterPro" id="IPR036291">
    <property type="entry name" value="NAD(P)-bd_dom_sf"/>
</dbReference>
<dbReference type="RefSeq" id="WP_145267599.1">
    <property type="nucleotide sequence ID" value="NZ_CP036426.1"/>
</dbReference>
<dbReference type="OrthoDB" id="9787435at2"/>
<dbReference type="GO" id="GO:0070402">
    <property type="term" value="F:NADPH binding"/>
    <property type="evidence" value="ECO:0007669"/>
    <property type="project" value="TreeGrafter"/>
</dbReference>
<dbReference type="Proteomes" id="UP000317835">
    <property type="component" value="Chromosome"/>
</dbReference>
<sequence length="330" mass="35077">MRAAVFDRFGEPAEVLRVAEVPTPEPGPNQVRVRMIASPINPSDLLYARGRYSIIPETPASPGFEGVGRVDAAGPGLYGKALVGRRVAVINGDGGNWAESVVIPAMQAIPVPSSIPDEQVASFFVNPATVLAMARHELAVPKGAWLLQSAANSELGKMMIRLGRHDGFKTLNVVRRPEAVEELKALGADAVIVTEDGPIPEQVRRVTGPEGVRHAIDPVGGEIGTGVFEALGPSGTLLAYGSLTGEPIRVDTRLMISGRRSLRGFWLGHFMRSRSKAAALPLFVQVGRLIRGGVLSTTVGPSYTLDRLAEAVRVAEQPGRPGKVLLNLRG</sequence>
<dbReference type="InterPro" id="IPR020843">
    <property type="entry name" value="ER"/>
</dbReference>
<organism evidence="4 5">
    <name type="scientific">Tautonia plasticadhaerens</name>
    <dbReference type="NCBI Taxonomy" id="2527974"/>
    <lineage>
        <taxon>Bacteria</taxon>
        <taxon>Pseudomonadati</taxon>
        <taxon>Planctomycetota</taxon>
        <taxon>Planctomycetia</taxon>
        <taxon>Isosphaerales</taxon>
        <taxon>Isosphaeraceae</taxon>
        <taxon>Tautonia</taxon>
    </lineage>
</organism>
<reference evidence="4 5" key="1">
    <citation type="submission" date="2019-02" db="EMBL/GenBank/DDBJ databases">
        <title>Deep-cultivation of Planctomycetes and their phenomic and genomic characterization uncovers novel biology.</title>
        <authorList>
            <person name="Wiegand S."/>
            <person name="Jogler M."/>
            <person name="Boedeker C."/>
            <person name="Pinto D."/>
            <person name="Vollmers J."/>
            <person name="Rivas-Marin E."/>
            <person name="Kohn T."/>
            <person name="Peeters S.H."/>
            <person name="Heuer A."/>
            <person name="Rast P."/>
            <person name="Oberbeckmann S."/>
            <person name="Bunk B."/>
            <person name="Jeske O."/>
            <person name="Meyerdierks A."/>
            <person name="Storesund J.E."/>
            <person name="Kallscheuer N."/>
            <person name="Luecker S."/>
            <person name="Lage O.M."/>
            <person name="Pohl T."/>
            <person name="Merkel B.J."/>
            <person name="Hornburger P."/>
            <person name="Mueller R.-W."/>
            <person name="Bruemmer F."/>
            <person name="Labrenz M."/>
            <person name="Spormann A.M."/>
            <person name="Op den Camp H."/>
            <person name="Overmann J."/>
            <person name="Amann R."/>
            <person name="Jetten M.S.M."/>
            <person name="Mascher T."/>
            <person name="Medema M.H."/>
            <person name="Devos D.P."/>
            <person name="Kaster A.-K."/>
            <person name="Ovreas L."/>
            <person name="Rohde M."/>
            <person name="Galperin M.Y."/>
            <person name="Jogler C."/>
        </authorList>
    </citation>
    <scope>NUCLEOTIDE SEQUENCE [LARGE SCALE GENOMIC DNA]</scope>
    <source>
        <strain evidence="4 5">ElP</strain>
    </source>
</reference>
<dbReference type="SUPFAM" id="SSF50129">
    <property type="entry name" value="GroES-like"/>
    <property type="match status" value="1"/>
</dbReference>
<keyword evidence="2" id="KW-0560">Oxidoreductase</keyword>
<keyword evidence="5" id="KW-1185">Reference proteome</keyword>
<dbReference type="PANTHER" id="PTHR48106">
    <property type="entry name" value="QUINONE OXIDOREDUCTASE PIG3-RELATED"/>
    <property type="match status" value="1"/>
</dbReference>
<dbReference type="Gene3D" id="3.40.50.720">
    <property type="entry name" value="NAD(P)-binding Rossmann-like Domain"/>
    <property type="match status" value="1"/>
</dbReference>
<dbReference type="SMART" id="SM00829">
    <property type="entry name" value="PKS_ER"/>
    <property type="match status" value="1"/>
</dbReference>
<dbReference type="SUPFAM" id="SSF51735">
    <property type="entry name" value="NAD(P)-binding Rossmann-fold domains"/>
    <property type="match status" value="1"/>
</dbReference>
<protein>
    <submittedName>
        <fullName evidence="4">Mycocerosic acid synthase</fullName>
        <ecNumber evidence="4">2.3.1.111</ecNumber>
    </submittedName>
</protein>
<keyword evidence="1" id="KW-0521">NADP</keyword>
<dbReference type="CDD" id="cd05282">
    <property type="entry name" value="ETR_like"/>
    <property type="match status" value="1"/>
</dbReference>
<dbReference type="InterPro" id="IPR013149">
    <property type="entry name" value="ADH-like_C"/>
</dbReference>
<dbReference type="InterPro" id="IPR013154">
    <property type="entry name" value="ADH-like_N"/>
</dbReference>
<proteinExistence type="predicted"/>